<sequence>MTRHDPHIATAAPCHRSSGPAARSAAITVILHANLVATIITKARTGPGCRLVDTPTTPCAPVRGTHSITPKQQNP</sequence>
<name>A0A1I1SYD9_9HYPH</name>
<proteinExistence type="predicted"/>
<gene>
    <name evidence="2" type="ORF">SAMN04488059_1781</name>
</gene>
<dbReference type="STRING" id="728005.SAMN04488059_1781"/>
<feature type="compositionally biased region" description="Polar residues" evidence="1">
    <location>
        <begin position="66"/>
        <end position="75"/>
    </location>
</feature>
<dbReference type="Proteomes" id="UP000182258">
    <property type="component" value="Unassembled WGS sequence"/>
</dbReference>
<dbReference type="EMBL" id="FOMB01000078">
    <property type="protein sequence ID" value="SFD48040.1"/>
    <property type="molecule type" value="Genomic_DNA"/>
</dbReference>
<reference evidence="2 3" key="1">
    <citation type="submission" date="2016-10" db="EMBL/GenBank/DDBJ databases">
        <authorList>
            <person name="de Groot N.N."/>
        </authorList>
    </citation>
    <scope>NUCLEOTIDE SEQUENCE [LARGE SCALE GENOMIC DNA]</scope>
    <source>
        <strain evidence="2 3">CGMCC 1.10210</strain>
    </source>
</reference>
<evidence type="ECO:0000256" key="1">
    <source>
        <dbReference type="SAM" id="MobiDB-lite"/>
    </source>
</evidence>
<evidence type="ECO:0000313" key="2">
    <source>
        <dbReference type="EMBL" id="SFD48040.1"/>
    </source>
</evidence>
<protein>
    <submittedName>
        <fullName evidence="2">Uncharacterized protein</fullName>
    </submittedName>
</protein>
<evidence type="ECO:0000313" key="3">
    <source>
        <dbReference type="Proteomes" id="UP000182258"/>
    </source>
</evidence>
<organism evidence="2 3">
    <name type="scientific">Devosia psychrophila</name>
    <dbReference type="NCBI Taxonomy" id="728005"/>
    <lineage>
        <taxon>Bacteria</taxon>
        <taxon>Pseudomonadati</taxon>
        <taxon>Pseudomonadota</taxon>
        <taxon>Alphaproteobacteria</taxon>
        <taxon>Hyphomicrobiales</taxon>
        <taxon>Devosiaceae</taxon>
        <taxon>Devosia</taxon>
    </lineage>
</organism>
<feature type="region of interest" description="Disordered" evidence="1">
    <location>
        <begin position="46"/>
        <end position="75"/>
    </location>
</feature>
<accession>A0A1I1SYD9</accession>
<dbReference type="AlphaFoldDB" id="A0A1I1SYD9"/>